<dbReference type="RefSeq" id="WP_146385443.1">
    <property type="nucleotide sequence ID" value="NZ_VOHK01000002.1"/>
</dbReference>
<protein>
    <recommendedName>
        <fullName evidence="6">DNA replication and repair protein RecF</fullName>
    </recommendedName>
</protein>
<keyword evidence="5 6" id="KW-0238">DNA-binding</keyword>
<dbReference type="Pfam" id="PF02463">
    <property type="entry name" value="SMC_N"/>
    <property type="match status" value="1"/>
</dbReference>
<dbReference type="SUPFAM" id="SSF52540">
    <property type="entry name" value="P-loop containing nucleoside triphosphate hydrolases"/>
    <property type="match status" value="1"/>
</dbReference>
<dbReference type="OrthoDB" id="9803889at2"/>
<sequence>MRVTRLTIQDLRCLREVELAPGPGLNLLTGANGAGKTSVLEGLHLMAYGRGFRGRVRDGLVRAGSEALQVFVEWSEAGGERLHRAGLRHSGQSWEGRLDGETVDQLGELCAALMVVSFEPGSHALVSGQSEPRRRYLDWGLFHVEHDFLSLWRRYARALKQRNALLKAGARDGQLDSWDHELAEAGEPLSRRRAAYLARLQARLPGVMAALGPSLGEPRLDYVAGWRSAELSLADALLVARDRDRSLGHTTVGPHRADWRIGFAGKPAQEPLSRGQAKLAALGCLMTQAGDCAAERGGDWPVILLDDLASELDRDHQRRTLAWLTHSQAQVFITGTEIPEHLATGEAAWFHVEQGELQASAGPAAGVE</sequence>
<keyword evidence="1 6" id="KW-0963">Cytoplasm</keyword>
<dbReference type="Proteomes" id="UP000319980">
    <property type="component" value="Unassembled WGS sequence"/>
</dbReference>
<dbReference type="InterPro" id="IPR003395">
    <property type="entry name" value="RecF/RecN/SMC_N"/>
</dbReference>
<feature type="binding site" evidence="6">
    <location>
        <begin position="30"/>
        <end position="37"/>
    </location>
    <ligand>
        <name>ATP</name>
        <dbReference type="ChEBI" id="CHEBI:30616"/>
    </ligand>
</feature>
<evidence type="ECO:0000256" key="1">
    <source>
        <dbReference type="ARBA" id="ARBA00022490"/>
    </source>
</evidence>
<gene>
    <name evidence="6 8" type="primary">recF</name>
    <name evidence="8" type="ORF">FQY83_04345</name>
</gene>
<accession>A0A5C5U8K2</accession>
<organism evidence="8 9">
    <name type="scientific">Luteimonas marina</name>
    <dbReference type="NCBI Taxonomy" id="488485"/>
    <lineage>
        <taxon>Bacteria</taxon>
        <taxon>Pseudomonadati</taxon>
        <taxon>Pseudomonadota</taxon>
        <taxon>Gammaproteobacteria</taxon>
        <taxon>Lysobacterales</taxon>
        <taxon>Lysobacteraceae</taxon>
        <taxon>Luteimonas</taxon>
    </lineage>
</organism>
<feature type="domain" description="RecF/RecN/SMC N-terminal" evidence="7">
    <location>
        <begin position="3"/>
        <end position="335"/>
    </location>
</feature>
<dbReference type="NCBIfam" id="TIGR00611">
    <property type="entry name" value="recf"/>
    <property type="match status" value="1"/>
</dbReference>
<dbReference type="Gene3D" id="1.20.1050.90">
    <property type="entry name" value="RecF/RecN/SMC, N-terminal domain"/>
    <property type="match status" value="1"/>
</dbReference>
<reference evidence="8 9" key="1">
    <citation type="journal article" date="2008" name="Int. J. Syst. Evol. Microbiol.">
        <title>Luteimonas marina sp. nov., isolated from seawater.</title>
        <authorList>
            <person name="Baik K.S."/>
            <person name="Park S.C."/>
            <person name="Kim M.S."/>
            <person name="Kim E.M."/>
            <person name="Park C."/>
            <person name="Chun J."/>
            <person name="Seong C.N."/>
        </authorList>
    </citation>
    <scope>NUCLEOTIDE SEQUENCE [LARGE SCALE GENOMIC DNA]</scope>
    <source>
        <strain evidence="8 9">FR1330</strain>
    </source>
</reference>
<name>A0A5C5U8K2_9GAMM</name>
<dbReference type="GO" id="GO:0003697">
    <property type="term" value="F:single-stranded DNA binding"/>
    <property type="evidence" value="ECO:0007669"/>
    <property type="project" value="UniProtKB-UniRule"/>
</dbReference>
<dbReference type="GO" id="GO:0005524">
    <property type="term" value="F:ATP binding"/>
    <property type="evidence" value="ECO:0007669"/>
    <property type="project" value="UniProtKB-UniRule"/>
</dbReference>
<comment type="function">
    <text evidence="6">The RecF protein is involved in DNA metabolism; it is required for DNA replication and normal SOS inducibility. RecF binds preferentially to single-stranded, linear DNA. It also seems to bind ATP.</text>
</comment>
<comment type="similarity">
    <text evidence="6">Belongs to the RecF family.</text>
</comment>
<dbReference type="GO" id="GO:0009432">
    <property type="term" value="P:SOS response"/>
    <property type="evidence" value="ECO:0007669"/>
    <property type="project" value="UniProtKB-UniRule"/>
</dbReference>
<dbReference type="AlphaFoldDB" id="A0A5C5U8K2"/>
<dbReference type="HAMAP" id="MF_00365">
    <property type="entry name" value="RecF"/>
    <property type="match status" value="1"/>
</dbReference>
<dbReference type="InterPro" id="IPR042174">
    <property type="entry name" value="RecF_2"/>
</dbReference>
<evidence type="ECO:0000256" key="6">
    <source>
        <dbReference type="HAMAP-Rule" id="MF_00365"/>
    </source>
</evidence>
<keyword evidence="3 6" id="KW-0547">Nucleotide-binding</keyword>
<evidence type="ECO:0000313" key="9">
    <source>
        <dbReference type="Proteomes" id="UP000319980"/>
    </source>
</evidence>
<dbReference type="GO" id="GO:0005737">
    <property type="term" value="C:cytoplasm"/>
    <property type="evidence" value="ECO:0007669"/>
    <property type="project" value="UniProtKB-SubCell"/>
</dbReference>
<comment type="caution">
    <text evidence="8">The sequence shown here is derived from an EMBL/GenBank/DDBJ whole genome shotgun (WGS) entry which is preliminary data.</text>
</comment>
<keyword evidence="9" id="KW-1185">Reference proteome</keyword>
<dbReference type="Gene3D" id="3.40.50.300">
    <property type="entry name" value="P-loop containing nucleotide triphosphate hydrolases"/>
    <property type="match status" value="1"/>
</dbReference>
<evidence type="ECO:0000313" key="8">
    <source>
        <dbReference type="EMBL" id="TWT22268.1"/>
    </source>
</evidence>
<evidence type="ECO:0000256" key="4">
    <source>
        <dbReference type="ARBA" id="ARBA00022840"/>
    </source>
</evidence>
<keyword evidence="6" id="KW-0742">SOS response</keyword>
<dbReference type="InterPro" id="IPR001238">
    <property type="entry name" value="DNA-binding_RecF"/>
</dbReference>
<dbReference type="EMBL" id="VOHK01000002">
    <property type="protein sequence ID" value="TWT22268.1"/>
    <property type="molecule type" value="Genomic_DNA"/>
</dbReference>
<keyword evidence="6" id="KW-0227">DNA damage</keyword>
<dbReference type="PANTHER" id="PTHR32182:SF0">
    <property type="entry name" value="DNA REPLICATION AND REPAIR PROTEIN RECF"/>
    <property type="match status" value="1"/>
</dbReference>
<keyword evidence="2 6" id="KW-0235">DNA replication</keyword>
<comment type="subcellular location">
    <subcellularLocation>
        <location evidence="6">Cytoplasm</location>
    </subcellularLocation>
</comment>
<proteinExistence type="inferred from homology"/>
<dbReference type="GO" id="GO:0000731">
    <property type="term" value="P:DNA synthesis involved in DNA repair"/>
    <property type="evidence" value="ECO:0007669"/>
    <property type="project" value="TreeGrafter"/>
</dbReference>
<dbReference type="PANTHER" id="PTHR32182">
    <property type="entry name" value="DNA REPLICATION AND REPAIR PROTEIN RECF"/>
    <property type="match status" value="1"/>
</dbReference>
<keyword evidence="4 6" id="KW-0067">ATP-binding</keyword>
<dbReference type="GO" id="GO:0006260">
    <property type="term" value="P:DNA replication"/>
    <property type="evidence" value="ECO:0007669"/>
    <property type="project" value="UniProtKB-UniRule"/>
</dbReference>
<evidence type="ECO:0000256" key="5">
    <source>
        <dbReference type="ARBA" id="ARBA00023125"/>
    </source>
</evidence>
<evidence type="ECO:0000259" key="7">
    <source>
        <dbReference type="Pfam" id="PF02463"/>
    </source>
</evidence>
<dbReference type="InterPro" id="IPR027417">
    <property type="entry name" value="P-loop_NTPase"/>
</dbReference>
<keyword evidence="6" id="KW-0234">DNA repair</keyword>
<evidence type="ECO:0000256" key="2">
    <source>
        <dbReference type="ARBA" id="ARBA00022705"/>
    </source>
</evidence>
<dbReference type="GO" id="GO:0006302">
    <property type="term" value="P:double-strand break repair"/>
    <property type="evidence" value="ECO:0007669"/>
    <property type="project" value="TreeGrafter"/>
</dbReference>
<evidence type="ECO:0000256" key="3">
    <source>
        <dbReference type="ARBA" id="ARBA00022741"/>
    </source>
</evidence>